<feature type="region of interest" description="Disordered" evidence="1">
    <location>
        <begin position="1"/>
        <end position="27"/>
    </location>
</feature>
<protein>
    <submittedName>
        <fullName evidence="2">Uncharacterized protein</fullName>
    </submittedName>
</protein>
<dbReference type="AlphaFoldDB" id="A0A084ALD7"/>
<evidence type="ECO:0000313" key="3">
    <source>
        <dbReference type="Proteomes" id="UP000028045"/>
    </source>
</evidence>
<proteinExistence type="predicted"/>
<dbReference type="EMBL" id="KL648669">
    <property type="protein sequence ID" value="KEY66116.1"/>
    <property type="molecule type" value="Genomic_DNA"/>
</dbReference>
<name>A0A084ALD7_STACB</name>
<sequence>MEEEEEEKEKKKGVGSGKVKQSTGRSQKKGAFFASGWPFPQLSIGANGPVGVLGMVQQQPQRRGGGATVGKLKGPAADTVTRAGRVEGQMLVELHNAARTRTDNRQALGDG</sequence>
<dbReference type="Proteomes" id="UP000028045">
    <property type="component" value="Unassembled WGS sequence"/>
</dbReference>
<reference evidence="2 3" key="1">
    <citation type="journal article" date="2014" name="BMC Genomics">
        <title>Comparative genome sequencing reveals chemotype-specific gene clusters in the toxigenic black mold Stachybotrys.</title>
        <authorList>
            <person name="Semeiks J."/>
            <person name="Borek D."/>
            <person name="Otwinowski Z."/>
            <person name="Grishin N.V."/>
        </authorList>
    </citation>
    <scope>NUCLEOTIDE SEQUENCE [LARGE SCALE GENOMIC DNA]</scope>
    <source>
        <strain evidence="3">CBS 109288 / IBT 7711</strain>
    </source>
</reference>
<dbReference type="HOGENOM" id="CLU_2160056_0_0_1"/>
<evidence type="ECO:0000256" key="1">
    <source>
        <dbReference type="SAM" id="MobiDB-lite"/>
    </source>
</evidence>
<evidence type="ECO:0000313" key="2">
    <source>
        <dbReference type="EMBL" id="KEY66116.1"/>
    </source>
</evidence>
<organism evidence="2 3">
    <name type="scientific">Stachybotrys chartarum (strain CBS 109288 / IBT 7711)</name>
    <name type="common">Toxic black mold</name>
    <name type="synonym">Stilbospora chartarum</name>
    <dbReference type="NCBI Taxonomy" id="1280523"/>
    <lineage>
        <taxon>Eukaryota</taxon>
        <taxon>Fungi</taxon>
        <taxon>Dikarya</taxon>
        <taxon>Ascomycota</taxon>
        <taxon>Pezizomycotina</taxon>
        <taxon>Sordariomycetes</taxon>
        <taxon>Hypocreomycetidae</taxon>
        <taxon>Hypocreales</taxon>
        <taxon>Stachybotryaceae</taxon>
        <taxon>Stachybotrys</taxon>
    </lineage>
</organism>
<gene>
    <name evidence="2" type="ORF">S7711_10930</name>
</gene>
<accession>A0A084ALD7</accession>
<feature type="region of interest" description="Disordered" evidence="1">
    <location>
        <begin position="58"/>
        <end position="79"/>
    </location>
</feature>
<keyword evidence="3" id="KW-1185">Reference proteome</keyword>